<proteinExistence type="predicted"/>
<gene>
    <name evidence="1" type="ORF">CN613_25535</name>
</gene>
<evidence type="ECO:0000313" key="1">
    <source>
        <dbReference type="EMBL" id="PEM65309.1"/>
    </source>
</evidence>
<organism evidence="1 2">
    <name type="scientific">Bacillus pseudomycoides</name>
    <dbReference type="NCBI Taxonomy" id="64104"/>
    <lineage>
        <taxon>Bacteria</taxon>
        <taxon>Bacillati</taxon>
        <taxon>Bacillota</taxon>
        <taxon>Bacilli</taxon>
        <taxon>Bacillales</taxon>
        <taxon>Bacillaceae</taxon>
        <taxon>Bacillus</taxon>
        <taxon>Bacillus cereus group</taxon>
    </lineage>
</organism>
<protein>
    <submittedName>
        <fullName evidence="1">Uncharacterized protein</fullName>
    </submittedName>
</protein>
<name>A0A2A8BYB6_9BACI</name>
<evidence type="ECO:0000313" key="2">
    <source>
        <dbReference type="Proteomes" id="UP000219775"/>
    </source>
</evidence>
<dbReference type="AlphaFoldDB" id="A0A2A8BYB6"/>
<dbReference type="RefSeq" id="WP_098129076.1">
    <property type="nucleotide sequence ID" value="NZ_NUDP01000117.1"/>
</dbReference>
<comment type="caution">
    <text evidence="1">The sequence shown here is derived from an EMBL/GenBank/DDBJ whole genome shotgun (WGS) entry which is preliminary data.</text>
</comment>
<accession>A0A2A8BYB6</accession>
<dbReference type="EMBL" id="NUDP01000117">
    <property type="protein sequence ID" value="PEM65309.1"/>
    <property type="molecule type" value="Genomic_DNA"/>
</dbReference>
<dbReference type="Proteomes" id="UP000219775">
    <property type="component" value="Unassembled WGS sequence"/>
</dbReference>
<reference evidence="1 2" key="1">
    <citation type="submission" date="2017-09" db="EMBL/GenBank/DDBJ databases">
        <title>Large-scale bioinformatics analysis of Bacillus genomes uncovers conserved roles of natural products in bacterial physiology.</title>
        <authorList>
            <consortium name="Agbiome Team Llc"/>
            <person name="Bleich R.M."/>
            <person name="Grubbs K.J."/>
            <person name="Santa Maria K.C."/>
            <person name="Allen S.E."/>
            <person name="Farag S."/>
            <person name="Shank E.A."/>
            <person name="Bowers A."/>
        </authorList>
    </citation>
    <scope>NUCLEOTIDE SEQUENCE [LARGE SCALE GENOMIC DNA]</scope>
    <source>
        <strain evidence="1 2">AFS009893</strain>
    </source>
</reference>
<sequence>MNADIKMLMEFMEKRFDAIDEKLEKLDIIHNEVASIREDVTMLTKDSKKIKKDLQFMKLKTYETEQEIHFMRNEEE</sequence>